<dbReference type="GO" id="GO:0030409">
    <property type="term" value="F:glutamate formimidoyltransferase activity"/>
    <property type="evidence" value="ECO:0007669"/>
    <property type="project" value="UniProtKB-EC"/>
</dbReference>
<keyword evidence="10 23" id="KW-0808">Transferase</keyword>
<evidence type="ECO:0000256" key="1">
    <source>
        <dbReference type="ARBA" id="ARBA00004114"/>
    </source>
</evidence>
<keyword evidence="24" id="KW-1185">Reference proteome</keyword>
<evidence type="ECO:0000256" key="4">
    <source>
        <dbReference type="ARBA" id="ARBA00008297"/>
    </source>
</evidence>
<evidence type="ECO:0000256" key="20">
    <source>
        <dbReference type="SAM" id="MobiDB-lite"/>
    </source>
</evidence>
<evidence type="ECO:0000256" key="6">
    <source>
        <dbReference type="ARBA" id="ARBA00012252"/>
    </source>
</evidence>
<comment type="function">
    <text evidence="17">Folate-dependent enzyme, that displays both transferase and deaminase activity. Serves to channel one-carbon units from formiminoglutamate to the folate pool.</text>
</comment>
<sequence>MQPIVECVPNFSNGRDPEVYGRIVDAIRGVPAVQVLDVSADADHNRTVVTYAGPPDAVVEAGFRAIAVARELIDLEHHRGEHPRIGATDVFPFIPVRGVTMDECVLLARRLGQRVGDELGVAVYLYGAAATRPERESLAAIRKGEYELWRDEVAANPDRRPDFGPAEPRRWGATVIGARPFLIAYNLYLNSDDVAVAEAIARAIRHTSGGLRFVQARGFLVEGQAQVSMNLTNFDRTPIHRVQELVRREAAQHGLTITRAELVGLVPQKALLDSAKWYLQLGDMPDEQVLEQSLQAPAAAEPPADSSQPGRFADLVAASTPTPGGGSVAALVGALAAALAQMAAGLTVGRKKYADVGEQAGRILDEAEAIRRELVAAIEEDAASFEAILAVVRNKEMGEADKAAALEAATIHAGEVPLRVARRSRDAARLAQTIAAIGNVNAATDAAVGTIMARAATQAAGLNVKVNGAGLKDRARADAWAAEVDALVEEVEQLARAAVATAGEHGGA</sequence>
<evidence type="ECO:0000256" key="13">
    <source>
        <dbReference type="ARBA" id="ARBA00023034"/>
    </source>
</evidence>
<keyword evidence="9" id="KW-0963">Cytoplasm</keyword>
<dbReference type="InterPro" id="IPR007044">
    <property type="entry name" value="Cyclodeamin/CycHdrlase"/>
</dbReference>
<keyword evidence="16" id="KW-0511">Multifunctional enzyme</keyword>
<dbReference type="InterPro" id="IPR037064">
    <property type="entry name" value="Formiminotransferase_N_sf"/>
</dbReference>
<dbReference type="InterPro" id="IPR036178">
    <property type="entry name" value="Formintransfe-cycloase-like_sf"/>
</dbReference>
<dbReference type="Gene3D" id="3.30.990.10">
    <property type="entry name" value="Formiminotransferase, N-terminal subdomain"/>
    <property type="match status" value="1"/>
</dbReference>
<dbReference type="InterPro" id="IPR051623">
    <property type="entry name" value="FTCD"/>
</dbReference>
<dbReference type="GO" id="GO:0019557">
    <property type="term" value="P:L-histidine catabolic process to glutamate and formate"/>
    <property type="evidence" value="ECO:0007669"/>
    <property type="project" value="UniProtKB-UniPathway"/>
</dbReference>
<name>A0A160SYR1_9CHLR</name>
<dbReference type="GO" id="GO:0005542">
    <property type="term" value="F:folic acid binding"/>
    <property type="evidence" value="ECO:0007669"/>
    <property type="project" value="UniProtKB-KW"/>
</dbReference>
<dbReference type="UniPathway" id="UPA00379">
    <property type="reaction ID" value="UER00555"/>
</dbReference>
<dbReference type="InterPro" id="IPR037070">
    <property type="entry name" value="Formiminotransferase_C_sf"/>
</dbReference>
<keyword evidence="13" id="KW-0333">Golgi apparatus</keyword>
<evidence type="ECO:0000256" key="3">
    <source>
        <dbReference type="ARBA" id="ARBA00005082"/>
    </source>
</evidence>
<dbReference type="SMART" id="SM01221">
    <property type="entry name" value="FTCD"/>
    <property type="match status" value="1"/>
</dbReference>
<keyword evidence="12" id="KW-0290">Folate-binding</keyword>
<evidence type="ECO:0000259" key="22">
    <source>
        <dbReference type="SMART" id="SM01222"/>
    </source>
</evidence>
<evidence type="ECO:0000256" key="15">
    <source>
        <dbReference type="ARBA" id="ARBA00023239"/>
    </source>
</evidence>
<dbReference type="OrthoDB" id="9773217at2"/>
<evidence type="ECO:0000256" key="11">
    <source>
        <dbReference type="ARBA" id="ARBA00022808"/>
    </source>
</evidence>
<dbReference type="GO" id="GO:0030412">
    <property type="term" value="F:formimidoyltetrahydrofolate cyclodeaminase activity"/>
    <property type="evidence" value="ECO:0007669"/>
    <property type="project" value="UniProtKB-EC"/>
</dbReference>
<dbReference type="InterPro" id="IPR013802">
    <property type="entry name" value="Formiminotransferase_C"/>
</dbReference>
<keyword evidence="14" id="KW-0206">Cytoskeleton</keyword>
<evidence type="ECO:0000313" key="24">
    <source>
        <dbReference type="Proteomes" id="UP000215027"/>
    </source>
</evidence>
<dbReference type="SUPFAM" id="SSF55116">
    <property type="entry name" value="Formiminotransferase domain of formiminotransferase-cyclodeaminase"/>
    <property type="match status" value="2"/>
</dbReference>
<comment type="similarity">
    <text evidence="4">In the N-terminal section; belongs to the formiminotransferase family.</text>
</comment>
<keyword evidence="15 23" id="KW-0456">Lyase</keyword>
<dbReference type="GO" id="GO:0005814">
    <property type="term" value="C:centriole"/>
    <property type="evidence" value="ECO:0007669"/>
    <property type="project" value="UniProtKB-SubCell"/>
</dbReference>
<evidence type="ECO:0000256" key="17">
    <source>
        <dbReference type="ARBA" id="ARBA00025506"/>
    </source>
</evidence>
<dbReference type="Pfam" id="PF04961">
    <property type="entry name" value="FTCD_C"/>
    <property type="match status" value="1"/>
</dbReference>
<evidence type="ECO:0000256" key="18">
    <source>
        <dbReference type="ARBA" id="ARBA00025915"/>
    </source>
</evidence>
<comment type="pathway">
    <text evidence="3">Amino-acid degradation; L-histidine degradation into L-glutamate; L-glutamate from N-formimidoyl-L-glutamate (transferase route): step 1/1.</text>
</comment>
<dbReference type="Pfam" id="PF07837">
    <property type="entry name" value="FTCD_N"/>
    <property type="match status" value="1"/>
</dbReference>
<feature type="domain" description="Formiminotransferase N-terminal subdomain" evidence="22">
    <location>
        <begin position="3"/>
        <end position="180"/>
    </location>
</feature>
<dbReference type="EC" id="4.3.1.4" evidence="7"/>
<dbReference type="GO" id="GO:0019556">
    <property type="term" value="P:L-histidine catabolic process to glutamate and formamide"/>
    <property type="evidence" value="ECO:0007669"/>
    <property type="project" value="UniProtKB-UniPathway"/>
</dbReference>
<feature type="domain" description="Formiminotransferase C-terminal subdomain" evidence="21">
    <location>
        <begin position="181"/>
        <end position="293"/>
    </location>
</feature>
<gene>
    <name evidence="23" type="ORF">CFX0092_A0599</name>
</gene>
<dbReference type="PANTHER" id="PTHR12234:SF8">
    <property type="entry name" value="FORMIMINOTRANSFERASE-CYCLODEAMINASE"/>
    <property type="match status" value="1"/>
</dbReference>
<feature type="compositionally biased region" description="Low complexity" evidence="20">
    <location>
        <begin position="294"/>
        <end position="309"/>
    </location>
</feature>
<dbReference type="EMBL" id="LN890655">
    <property type="protein sequence ID" value="CUS02466.1"/>
    <property type="molecule type" value="Genomic_DNA"/>
</dbReference>
<dbReference type="RefSeq" id="WP_095042084.1">
    <property type="nucleotide sequence ID" value="NZ_LN890655.1"/>
</dbReference>
<evidence type="ECO:0000256" key="7">
    <source>
        <dbReference type="ARBA" id="ARBA00012998"/>
    </source>
</evidence>
<dbReference type="InterPro" id="IPR022384">
    <property type="entry name" value="FormiminoTrfase_cat_dom_sf"/>
</dbReference>
<dbReference type="KEGG" id="pbf:CFX0092_A0599"/>
<evidence type="ECO:0000256" key="2">
    <source>
        <dbReference type="ARBA" id="ARBA00004555"/>
    </source>
</evidence>
<evidence type="ECO:0000259" key="21">
    <source>
        <dbReference type="SMART" id="SM01221"/>
    </source>
</evidence>
<evidence type="ECO:0000256" key="12">
    <source>
        <dbReference type="ARBA" id="ARBA00022954"/>
    </source>
</evidence>
<comment type="similarity">
    <text evidence="5">In the C-terminal section; belongs to the cyclodeaminase/cyclohydrolase family.</text>
</comment>
<evidence type="ECO:0000313" key="23">
    <source>
        <dbReference type="EMBL" id="CUS02466.1"/>
    </source>
</evidence>
<reference evidence="23" key="1">
    <citation type="submission" date="2016-01" db="EMBL/GenBank/DDBJ databases">
        <authorList>
            <person name="Mcilroy J.S."/>
            <person name="Karst M S."/>
            <person name="Albertsen M."/>
        </authorList>
    </citation>
    <scope>NUCLEOTIDE SEQUENCE</scope>
    <source>
        <strain evidence="23">Cfx-K</strain>
    </source>
</reference>
<protein>
    <recommendedName>
        <fullName evidence="8">Formimidoyltransferase-cyclodeaminase</fullName>
        <ecNumber evidence="6">2.1.2.5</ecNumber>
        <ecNumber evidence="7">4.3.1.4</ecNumber>
    </recommendedName>
    <alternativeName>
        <fullName evidence="19">Formiminotransferase-cyclodeaminase</fullName>
    </alternativeName>
</protein>
<dbReference type="PANTHER" id="PTHR12234">
    <property type="entry name" value="FORMIMINOTRANSFERASE-CYCLODEAMINASE"/>
    <property type="match status" value="1"/>
</dbReference>
<evidence type="ECO:0000256" key="19">
    <source>
        <dbReference type="ARBA" id="ARBA00030029"/>
    </source>
</evidence>
<comment type="subcellular location">
    <subcellularLocation>
        <location evidence="1">Cytoplasm</location>
        <location evidence="1">Cytoskeleton</location>
        <location evidence="1">Microtubule organizing center</location>
        <location evidence="1">Centrosome</location>
        <location evidence="1">Centriole</location>
    </subcellularLocation>
    <subcellularLocation>
        <location evidence="2">Golgi apparatus</location>
    </subcellularLocation>
</comment>
<accession>A0A160SYR1</accession>
<dbReference type="SUPFAM" id="SSF101262">
    <property type="entry name" value="Methenyltetrahydrofolate cyclohydrolase-like"/>
    <property type="match status" value="1"/>
</dbReference>
<evidence type="ECO:0000256" key="8">
    <source>
        <dbReference type="ARBA" id="ARBA00017787"/>
    </source>
</evidence>
<dbReference type="NCBIfam" id="TIGR02024">
    <property type="entry name" value="FtcD"/>
    <property type="match status" value="1"/>
</dbReference>
<organism evidence="23 24">
    <name type="scientific">Candidatus Promineifilum breve</name>
    <dbReference type="NCBI Taxonomy" id="1806508"/>
    <lineage>
        <taxon>Bacteria</taxon>
        <taxon>Bacillati</taxon>
        <taxon>Chloroflexota</taxon>
        <taxon>Ardenticatenia</taxon>
        <taxon>Candidatus Promineifilales</taxon>
        <taxon>Candidatus Promineifilaceae</taxon>
        <taxon>Candidatus Promineifilum</taxon>
    </lineage>
</organism>
<dbReference type="Proteomes" id="UP000215027">
    <property type="component" value="Chromosome I"/>
</dbReference>
<dbReference type="AlphaFoldDB" id="A0A160SYR1"/>
<comment type="subunit">
    <text evidence="18">Homooctamer, including four polyglutamate binding sites. The subunits are arranged as a tetramer of dimers, and form a planar ring-shaped structure.</text>
</comment>
<evidence type="ECO:0000256" key="9">
    <source>
        <dbReference type="ARBA" id="ARBA00022490"/>
    </source>
</evidence>
<dbReference type="SMART" id="SM01222">
    <property type="entry name" value="FTCD_N"/>
    <property type="match status" value="1"/>
</dbReference>
<dbReference type="InterPro" id="IPR012886">
    <property type="entry name" value="Formiminotransferase_N"/>
</dbReference>
<dbReference type="Pfam" id="PF02971">
    <property type="entry name" value="FTCD"/>
    <property type="match status" value="1"/>
</dbReference>
<evidence type="ECO:0000256" key="10">
    <source>
        <dbReference type="ARBA" id="ARBA00022679"/>
    </source>
</evidence>
<evidence type="ECO:0000256" key="16">
    <source>
        <dbReference type="ARBA" id="ARBA00023268"/>
    </source>
</evidence>
<dbReference type="EC" id="2.1.2.5" evidence="6"/>
<dbReference type="Gene3D" id="3.30.70.670">
    <property type="entry name" value="Formiminotransferase, C-terminal subdomain"/>
    <property type="match status" value="1"/>
</dbReference>
<keyword evidence="11" id="KW-0369">Histidine metabolism</keyword>
<evidence type="ECO:0000256" key="5">
    <source>
        <dbReference type="ARBA" id="ARBA00010825"/>
    </source>
</evidence>
<dbReference type="Gene3D" id="1.20.120.680">
    <property type="entry name" value="Formiminotetrahydrofolate cyclodeaminase monomer, up-and-down helical bundle"/>
    <property type="match status" value="1"/>
</dbReference>
<feature type="region of interest" description="Disordered" evidence="20">
    <location>
        <begin position="294"/>
        <end position="318"/>
    </location>
</feature>
<dbReference type="InterPro" id="IPR004227">
    <property type="entry name" value="Formiminotransferase_cat"/>
</dbReference>
<proteinExistence type="inferred from homology"/>
<evidence type="ECO:0000256" key="14">
    <source>
        <dbReference type="ARBA" id="ARBA00023212"/>
    </source>
</evidence>